<keyword evidence="2" id="KW-0472">Membrane</keyword>
<keyword evidence="4" id="KW-1185">Reference proteome</keyword>
<accession>Q1AUU6</accession>
<name>Q1AUU6_RUBXD</name>
<evidence type="ECO:0000256" key="1">
    <source>
        <dbReference type="SAM" id="MobiDB-lite"/>
    </source>
</evidence>
<dbReference type="AlphaFoldDB" id="Q1AUU6"/>
<organism evidence="3 4">
    <name type="scientific">Rubrobacter xylanophilus (strain DSM 9941 / JCM 11954 / NBRC 16129 / PRD-1)</name>
    <dbReference type="NCBI Taxonomy" id="266117"/>
    <lineage>
        <taxon>Bacteria</taxon>
        <taxon>Bacillati</taxon>
        <taxon>Actinomycetota</taxon>
        <taxon>Rubrobacteria</taxon>
        <taxon>Rubrobacterales</taxon>
        <taxon>Rubrobacteraceae</taxon>
        <taxon>Rubrobacter</taxon>
    </lineage>
</organism>
<protein>
    <submittedName>
        <fullName evidence="3">Uncharacterized protein</fullName>
    </submittedName>
</protein>
<proteinExistence type="predicted"/>
<dbReference type="HOGENOM" id="CLU_1524046_0_0_11"/>
<evidence type="ECO:0000313" key="3">
    <source>
        <dbReference type="EMBL" id="ABG04832.1"/>
    </source>
</evidence>
<gene>
    <name evidence="3" type="ordered locus">Rxyl_1882</name>
</gene>
<evidence type="ECO:0000256" key="2">
    <source>
        <dbReference type="SAM" id="Phobius"/>
    </source>
</evidence>
<dbReference type="Proteomes" id="UP000006637">
    <property type="component" value="Chromosome"/>
</dbReference>
<dbReference type="KEGG" id="rxy:Rxyl_1882"/>
<sequence length="176" mass="20528">MKPPRRRIGTIFRTRPPFMGQLRCGSSLMVFGIMSYYTDVLGTIVVILDEFPDPLILFWVAMCSEVIHHHNLPRTQARYEHLLYSQRVGPIPSKFILEESTVLFLPPGPWHRQRYSRSPLWVRRSRRWVRSEVCALRTRSRRQASLGPPPQPPSLASSPSRTRYAPWQLAAFFFHA</sequence>
<feature type="region of interest" description="Disordered" evidence="1">
    <location>
        <begin position="140"/>
        <end position="161"/>
    </location>
</feature>
<reference evidence="3 4" key="1">
    <citation type="submission" date="2006-06" db="EMBL/GenBank/DDBJ databases">
        <title>Complete sequence of Rubrobacter xylanophilus DSM 9941.</title>
        <authorList>
            <consortium name="US DOE Joint Genome Institute"/>
            <person name="Copeland A."/>
            <person name="Lucas S."/>
            <person name="Lapidus A."/>
            <person name="Barry K."/>
            <person name="Detter J.C."/>
            <person name="Glavina del Rio T."/>
            <person name="Hammon N."/>
            <person name="Israni S."/>
            <person name="Dalin E."/>
            <person name="Tice H."/>
            <person name="Pitluck S."/>
            <person name="Munk A.C."/>
            <person name="Brettin T."/>
            <person name="Bruce D."/>
            <person name="Han C."/>
            <person name="Tapia R."/>
            <person name="Gilna P."/>
            <person name="Schmutz J."/>
            <person name="Larimer F."/>
            <person name="Land M."/>
            <person name="Hauser L."/>
            <person name="Kyrpides N."/>
            <person name="Lykidis A."/>
            <person name="da Costa M.S."/>
            <person name="Rainey F.A."/>
            <person name="Empadinhas N."/>
            <person name="Jolivet E."/>
            <person name="Battista J.R."/>
            <person name="Richardson P."/>
        </authorList>
    </citation>
    <scope>NUCLEOTIDE SEQUENCE [LARGE SCALE GENOMIC DNA]</scope>
    <source>
        <strain evidence="4">DSM 9941 / NBRC 16129 / PRD-1</strain>
    </source>
</reference>
<evidence type="ECO:0000313" key="4">
    <source>
        <dbReference type="Proteomes" id="UP000006637"/>
    </source>
</evidence>
<dbReference type="EMBL" id="CP000386">
    <property type="protein sequence ID" value="ABG04832.1"/>
    <property type="molecule type" value="Genomic_DNA"/>
</dbReference>
<dbReference type="STRING" id="266117.Rxyl_1882"/>
<keyword evidence="2" id="KW-1133">Transmembrane helix</keyword>
<feature type="transmembrane region" description="Helical" evidence="2">
    <location>
        <begin position="28"/>
        <end position="48"/>
    </location>
</feature>
<keyword evidence="2" id="KW-0812">Transmembrane</keyword>